<keyword evidence="3" id="KW-1133">Transmembrane helix</keyword>
<gene>
    <name evidence="4" type="primary">ycf36</name>
    <name evidence="4" type="ORF">PLO_725</name>
</gene>
<dbReference type="PANTHER" id="PTHR34214:SF3">
    <property type="entry name" value="PROTEIN CONSERVED IN THE GREEN LINEAGE AND DIATOMS 27, CHLOROPLASTIC"/>
    <property type="match status" value="1"/>
</dbReference>
<feature type="transmembrane region" description="Helical" evidence="3">
    <location>
        <begin position="42"/>
        <end position="61"/>
    </location>
</feature>
<keyword evidence="2 4" id="KW-0934">Plastid</keyword>
<sequence>MKTSCPVPPEQRPLEEFSQLKSSWFFAWPSEDLVGLTRPLSLSWLFLLPISLLVASGSVPLRHDLPRLVTASAVTAIMLPFLLLIRQWLGWAYVNKRLLSNQIEYEESGWYDGQTWEKPLSWRQQDLLVAQYQVKPILIRLQKAMGIAAALMMWGAILCQVR</sequence>
<keyword evidence="3" id="KW-0472">Membrane</keyword>
<dbReference type="GO" id="GO:0009536">
    <property type="term" value="C:plastid"/>
    <property type="evidence" value="ECO:0007669"/>
    <property type="project" value="UniProtKB-SubCell"/>
</dbReference>
<dbReference type="InterPro" id="IPR009631">
    <property type="entry name" value="CGLD27-like"/>
</dbReference>
<dbReference type="AlphaFoldDB" id="A0A2H4ZQB0"/>
<evidence type="ECO:0000256" key="2">
    <source>
        <dbReference type="ARBA" id="ARBA00022640"/>
    </source>
</evidence>
<evidence type="ECO:0000313" key="4">
    <source>
        <dbReference type="EMBL" id="AUG32698.1"/>
    </source>
</evidence>
<dbReference type="EMBL" id="MG264610">
    <property type="protein sequence ID" value="AUG32698.1"/>
    <property type="molecule type" value="Genomic_DNA"/>
</dbReference>
<evidence type="ECO:0008006" key="5">
    <source>
        <dbReference type="Google" id="ProtNLM"/>
    </source>
</evidence>
<comment type="subcellular location">
    <subcellularLocation>
        <location evidence="1">Plastid</location>
    </subcellularLocation>
</comment>
<protein>
    <recommendedName>
        <fullName evidence="5">Ycf36 protein</fullName>
    </recommendedName>
</protein>
<geneLocation type="plastid" evidence="4"/>
<evidence type="ECO:0000256" key="1">
    <source>
        <dbReference type="ARBA" id="ARBA00004474"/>
    </source>
</evidence>
<proteinExistence type="predicted"/>
<dbReference type="Pfam" id="PF06799">
    <property type="entry name" value="CGLD27-like"/>
    <property type="match status" value="1"/>
</dbReference>
<reference evidence="4" key="1">
    <citation type="submission" date="2017-10" db="EMBL/GenBank/DDBJ databases">
        <title>Paulinella longichromatophora chromatophore genome.</title>
        <authorList>
            <person name="Lhee D."/>
            <person name="Yoon H.S."/>
        </authorList>
    </citation>
    <scope>NUCLEOTIDE SEQUENCE</scope>
</reference>
<name>A0A2H4ZQB0_9EUKA</name>
<accession>A0A2H4ZQB0</accession>
<dbReference type="PANTHER" id="PTHR34214">
    <property type="match status" value="1"/>
</dbReference>
<feature type="transmembrane region" description="Helical" evidence="3">
    <location>
        <begin position="144"/>
        <end position="161"/>
    </location>
</feature>
<evidence type="ECO:0000256" key="3">
    <source>
        <dbReference type="SAM" id="Phobius"/>
    </source>
</evidence>
<keyword evidence="3" id="KW-0812">Transmembrane</keyword>
<organism evidence="4">
    <name type="scientific">Paulinella longichromatophora</name>
    <dbReference type="NCBI Taxonomy" id="1708747"/>
    <lineage>
        <taxon>Eukaryota</taxon>
        <taxon>Sar</taxon>
        <taxon>Rhizaria</taxon>
        <taxon>Cercozoa</taxon>
        <taxon>Imbricatea</taxon>
        <taxon>Silicofilosea</taxon>
        <taxon>Euglyphida</taxon>
        <taxon>Paulinellidae</taxon>
        <taxon>Paulinella</taxon>
    </lineage>
</organism>
<feature type="transmembrane region" description="Helical" evidence="3">
    <location>
        <begin position="68"/>
        <end position="89"/>
    </location>
</feature>